<protein>
    <recommendedName>
        <fullName evidence="3">17 kDa surface antigen</fullName>
    </recommendedName>
</protein>
<comment type="similarity">
    <text evidence="2">Belongs to the rickettsiale 17 kDa surface antigen family.</text>
</comment>
<sequence length="156" mass="15750">MLRKTIIAMAALFALAACENSNYGTKQTVGSVLGGVGGAVAGAQFGGGTGRLATTAAGALIGAFLGGEVGRGLDDVDKQKATSAMHQAQAAPVGQTIAWNNPGTGNSGTVIPVRDGTANDGAYCREFQQTVNIGGQTERAYGTACRQPDGSWKMVQ</sequence>
<dbReference type="AlphaFoldDB" id="A0A154W9U8"/>
<dbReference type="Proteomes" id="UP000076400">
    <property type="component" value="Unassembled WGS sequence"/>
</dbReference>
<gene>
    <name evidence="10" type="ORF">AUP43_06225</name>
</gene>
<evidence type="ECO:0000256" key="2">
    <source>
        <dbReference type="ARBA" id="ARBA00008681"/>
    </source>
</evidence>
<evidence type="ECO:0000256" key="7">
    <source>
        <dbReference type="SAM" id="SignalP"/>
    </source>
</evidence>
<evidence type="ECO:0000256" key="6">
    <source>
        <dbReference type="ARBA" id="ARBA00023288"/>
    </source>
</evidence>
<keyword evidence="5" id="KW-0564">Palmitate</keyword>
<feature type="chain" id="PRO_5007602313" description="17 kDa surface antigen" evidence="7">
    <location>
        <begin position="17"/>
        <end position="156"/>
    </location>
</feature>
<dbReference type="InterPro" id="IPR008816">
    <property type="entry name" value="Gly_zipper_2TM_dom"/>
</dbReference>
<evidence type="ECO:0000313" key="10">
    <source>
        <dbReference type="EMBL" id="KZD10314.1"/>
    </source>
</evidence>
<proteinExistence type="inferred from homology"/>
<dbReference type="EMBL" id="LPXN01000090">
    <property type="protein sequence ID" value="KZD10314.1"/>
    <property type="molecule type" value="Genomic_DNA"/>
</dbReference>
<dbReference type="Pfam" id="PF16998">
    <property type="entry name" value="17kDa_Anti_2"/>
    <property type="match status" value="1"/>
</dbReference>
<dbReference type="Pfam" id="PF05433">
    <property type="entry name" value="Rick_17kDa_Anti"/>
    <property type="match status" value="1"/>
</dbReference>
<dbReference type="InterPro" id="IPR032635">
    <property type="entry name" value="Anti_2"/>
</dbReference>
<feature type="signal peptide" evidence="7">
    <location>
        <begin position="1"/>
        <end position="16"/>
    </location>
</feature>
<comment type="caution">
    <text evidence="10">The sequence shown here is derived from an EMBL/GenBank/DDBJ whole genome shotgun (WGS) entry which is preliminary data.</text>
</comment>
<dbReference type="PROSITE" id="PS51257">
    <property type="entry name" value="PROKAR_LIPOPROTEIN"/>
    <property type="match status" value="1"/>
</dbReference>
<feature type="domain" description="Glycine zipper 2TM" evidence="8">
    <location>
        <begin position="30"/>
        <end position="70"/>
    </location>
</feature>
<evidence type="ECO:0000259" key="8">
    <source>
        <dbReference type="Pfam" id="PF05433"/>
    </source>
</evidence>
<accession>A0A154W9U8</accession>
<dbReference type="InterPro" id="IPR016364">
    <property type="entry name" value="Surface_antigen_Rickettsia"/>
</dbReference>
<keyword evidence="6" id="KW-0449">Lipoprotein</keyword>
<reference evidence="10 11" key="1">
    <citation type="submission" date="2015-12" db="EMBL/GenBank/DDBJ databases">
        <title>Genome sequence of Oceanibaculum pacificum MCCC 1A02656.</title>
        <authorList>
            <person name="Lu L."/>
            <person name="Lai Q."/>
            <person name="Shao Z."/>
            <person name="Qian P."/>
        </authorList>
    </citation>
    <scope>NUCLEOTIDE SEQUENCE [LARGE SCALE GENOMIC DNA]</scope>
    <source>
        <strain evidence="10 11">MCCC 1A02656</strain>
    </source>
</reference>
<evidence type="ECO:0000256" key="3">
    <source>
        <dbReference type="ARBA" id="ARBA00015281"/>
    </source>
</evidence>
<evidence type="ECO:0000256" key="4">
    <source>
        <dbReference type="ARBA" id="ARBA00022729"/>
    </source>
</evidence>
<name>A0A154W9U8_9PROT</name>
<feature type="domain" description="Surface antigen" evidence="9">
    <location>
        <begin position="94"/>
        <end position="155"/>
    </location>
</feature>
<evidence type="ECO:0000259" key="9">
    <source>
        <dbReference type="Pfam" id="PF16998"/>
    </source>
</evidence>
<dbReference type="STRING" id="580166.AUP43_06225"/>
<dbReference type="OrthoDB" id="5402098at2"/>
<keyword evidence="11" id="KW-1185">Reference proteome</keyword>
<comment type="subcellular location">
    <subcellularLocation>
        <location evidence="1">Cell outer membrane</location>
        <topology evidence="1">Lipid-anchor</topology>
    </subcellularLocation>
</comment>
<keyword evidence="4 7" id="KW-0732">Signal</keyword>
<organism evidence="10 11">
    <name type="scientific">Oceanibaculum pacificum</name>
    <dbReference type="NCBI Taxonomy" id="580166"/>
    <lineage>
        <taxon>Bacteria</taxon>
        <taxon>Pseudomonadati</taxon>
        <taxon>Pseudomonadota</taxon>
        <taxon>Alphaproteobacteria</taxon>
        <taxon>Rhodospirillales</taxon>
        <taxon>Oceanibaculaceae</taxon>
        <taxon>Oceanibaculum</taxon>
    </lineage>
</organism>
<dbReference type="PIRSF" id="PIRSF002721">
    <property type="entry name" value="Surface_antigen_Rickettsia"/>
    <property type="match status" value="1"/>
</dbReference>
<dbReference type="RefSeq" id="WP_067553877.1">
    <property type="nucleotide sequence ID" value="NZ_LPXN01000090.1"/>
</dbReference>
<evidence type="ECO:0000313" key="11">
    <source>
        <dbReference type="Proteomes" id="UP000076400"/>
    </source>
</evidence>
<evidence type="ECO:0000256" key="1">
    <source>
        <dbReference type="ARBA" id="ARBA00004459"/>
    </source>
</evidence>
<dbReference type="GO" id="GO:0009279">
    <property type="term" value="C:cell outer membrane"/>
    <property type="evidence" value="ECO:0007669"/>
    <property type="project" value="UniProtKB-SubCell"/>
</dbReference>
<evidence type="ECO:0000256" key="5">
    <source>
        <dbReference type="ARBA" id="ARBA00023139"/>
    </source>
</evidence>